<gene>
    <name evidence="10" type="ORF">ACFQ3C_11595</name>
</gene>
<evidence type="ECO:0000256" key="3">
    <source>
        <dbReference type="ARBA" id="ARBA00007681"/>
    </source>
</evidence>
<organism evidence="10 11">
    <name type="scientific">Seohaeicola saemankumensis</name>
    <dbReference type="NCBI Taxonomy" id="481181"/>
    <lineage>
        <taxon>Bacteria</taxon>
        <taxon>Pseudomonadati</taxon>
        <taxon>Pseudomonadota</taxon>
        <taxon>Alphaproteobacteria</taxon>
        <taxon>Rhodobacterales</taxon>
        <taxon>Roseobacteraceae</taxon>
        <taxon>Seohaeicola</taxon>
    </lineage>
</organism>
<keyword evidence="7" id="KW-0472">Membrane</keyword>
<dbReference type="Proteomes" id="UP001597151">
    <property type="component" value="Unassembled WGS sequence"/>
</dbReference>
<name>A0ABW3TDQ1_9RHOB</name>
<dbReference type="EMBL" id="JBHTKR010000004">
    <property type="protein sequence ID" value="MFD1195314.1"/>
    <property type="molecule type" value="Genomic_DNA"/>
</dbReference>
<evidence type="ECO:0000256" key="9">
    <source>
        <dbReference type="ARBA" id="ARBA00023310"/>
    </source>
</evidence>
<dbReference type="InterPro" id="IPR035968">
    <property type="entry name" value="ATP_synth_F1_ATPase_gsu"/>
</dbReference>
<keyword evidence="11" id="KW-1185">Reference proteome</keyword>
<evidence type="ECO:0000256" key="2">
    <source>
        <dbReference type="ARBA" id="ARBA00004170"/>
    </source>
</evidence>
<evidence type="ECO:0000256" key="5">
    <source>
        <dbReference type="ARBA" id="ARBA00022781"/>
    </source>
</evidence>
<protein>
    <submittedName>
        <fullName evidence="10">F0F1 ATP synthase subunit gamma</fullName>
    </submittedName>
</protein>
<dbReference type="InterPro" id="IPR000131">
    <property type="entry name" value="ATP_synth_F1_gsu"/>
</dbReference>
<proteinExistence type="inferred from homology"/>
<dbReference type="Gene3D" id="3.40.1380.10">
    <property type="match status" value="1"/>
</dbReference>
<evidence type="ECO:0000313" key="11">
    <source>
        <dbReference type="Proteomes" id="UP001597151"/>
    </source>
</evidence>
<keyword evidence="4" id="KW-0813">Transport</keyword>
<accession>A0ABW3TDQ1</accession>
<comment type="function">
    <text evidence="1">Produces ATP from ADP in the presence of a proton gradient across the membrane. The gamma chain is believed to be important in regulating ATPase activity and the flow of protons through the CF(0) complex.</text>
</comment>
<reference evidence="11" key="1">
    <citation type="journal article" date="2019" name="Int. J. Syst. Evol. Microbiol.">
        <title>The Global Catalogue of Microorganisms (GCM) 10K type strain sequencing project: providing services to taxonomists for standard genome sequencing and annotation.</title>
        <authorList>
            <consortium name="The Broad Institute Genomics Platform"/>
            <consortium name="The Broad Institute Genome Sequencing Center for Infectious Disease"/>
            <person name="Wu L."/>
            <person name="Ma J."/>
        </authorList>
    </citation>
    <scope>NUCLEOTIDE SEQUENCE [LARGE SCALE GENOMIC DNA]</scope>
    <source>
        <strain evidence="11">CCUG 55328</strain>
    </source>
</reference>
<evidence type="ECO:0000256" key="8">
    <source>
        <dbReference type="ARBA" id="ARBA00023196"/>
    </source>
</evidence>
<keyword evidence="5" id="KW-0375">Hydrogen ion transport</keyword>
<comment type="similarity">
    <text evidence="3">Belongs to the ATPase gamma chain family.</text>
</comment>
<dbReference type="Gene3D" id="1.10.287.80">
    <property type="entry name" value="ATP synthase, gamma subunit, helix hairpin domain"/>
    <property type="match status" value="1"/>
</dbReference>
<dbReference type="Pfam" id="PF00231">
    <property type="entry name" value="ATP-synt"/>
    <property type="match status" value="1"/>
</dbReference>
<evidence type="ECO:0000256" key="7">
    <source>
        <dbReference type="ARBA" id="ARBA00023136"/>
    </source>
</evidence>
<dbReference type="RefSeq" id="WP_380791869.1">
    <property type="nucleotide sequence ID" value="NZ_JBHTKR010000004.1"/>
</dbReference>
<keyword evidence="6" id="KW-0406">Ion transport</keyword>
<keyword evidence="8" id="KW-0139">CF(1)</keyword>
<evidence type="ECO:0000256" key="4">
    <source>
        <dbReference type="ARBA" id="ARBA00022448"/>
    </source>
</evidence>
<keyword evidence="9" id="KW-0066">ATP synthesis</keyword>
<dbReference type="PRINTS" id="PR00126">
    <property type="entry name" value="ATPASEGAMMA"/>
</dbReference>
<evidence type="ECO:0000313" key="10">
    <source>
        <dbReference type="EMBL" id="MFD1195314.1"/>
    </source>
</evidence>
<comment type="caution">
    <text evidence="10">The sequence shown here is derived from an EMBL/GenBank/DDBJ whole genome shotgun (WGS) entry which is preliminary data.</text>
</comment>
<comment type="subcellular location">
    <subcellularLocation>
        <location evidence="2">Membrane</location>
        <topology evidence="2">Peripheral membrane protein</topology>
    </subcellularLocation>
</comment>
<dbReference type="SUPFAM" id="SSF52943">
    <property type="entry name" value="ATP synthase (F1-ATPase), gamma subunit"/>
    <property type="match status" value="1"/>
</dbReference>
<sequence>MTARLAEISARITGIRQLGAVVNAMKGIAAARAHVARSQVEAVDSYATTIATAMARALGPDITTSQEASATGSGKLGLLVFCAEQGFAGAFTEHVIDSIGEDLDPDTLFLIGTRGIAIAATRGIVPAWTAAIPSHSPGIPKLAHRITKAIFDKVGSHQIDRLDVIFTGSNLGRPAIVRQSLFPIDMSHLPAARGDLPLMQIPLEGLIDSLGREYLHALICKAALHAFAAENEARMEAMSAAGSQIGRELETFQAMLRQVRQEDITAEIIELGAGAKNALDM</sequence>
<evidence type="ECO:0000256" key="6">
    <source>
        <dbReference type="ARBA" id="ARBA00023065"/>
    </source>
</evidence>
<evidence type="ECO:0000256" key="1">
    <source>
        <dbReference type="ARBA" id="ARBA00003456"/>
    </source>
</evidence>